<dbReference type="Proteomes" id="UP000315540">
    <property type="component" value="Unassembled WGS sequence"/>
</dbReference>
<name>A0A504IV00_9FLAO</name>
<proteinExistence type="predicted"/>
<evidence type="ECO:0000313" key="1">
    <source>
        <dbReference type="EMBL" id="TPN82317.1"/>
    </source>
</evidence>
<dbReference type="EMBL" id="VFWZ01000009">
    <property type="protein sequence ID" value="TPN82317.1"/>
    <property type="molecule type" value="Genomic_DNA"/>
</dbReference>
<dbReference type="AlphaFoldDB" id="A0A504IV00"/>
<comment type="caution">
    <text evidence="1">The sequence shown here is derived from an EMBL/GenBank/DDBJ whole genome shotgun (WGS) entry which is preliminary data.</text>
</comment>
<dbReference type="OrthoDB" id="1164070at2"/>
<protein>
    <submittedName>
        <fullName evidence="1">Uncharacterized protein</fullName>
    </submittedName>
</protein>
<accession>A0A504IV00</accession>
<sequence>MMLKNISKIKGVKTLKKSSQKNIYGGFDVDELCPRPNAFFCAVDIPDHVCCNGFCVLPSHPACGGLFF</sequence>
<evidence type="ECO:0000313" key="2">
    <source>
        <dbReference type="Proteomes" id="UP000315540"/>
    </source>
</evidence>
<gene>
    <name evidence="1" type="ORF">FHK87_23115</name>
</gene>
<keyword evidence="2" id="KW-1185">Reference proteome</keyword>
<reference evidence="1 2" key="1">
    <citation type="submission" date="2019-06" db="EMBL/GenBank/DDBJ databases">
        <authorList>
            <person name="Meng X."/>
        </authorList>
    </citation>
    <scope>NUCLEOTIDE SEQUENCE [LARGE SCALE GENOMIC DNA]</scope>
    <source>
        <strain evidence="1 2">M625</strain>
    </source>
</reference>
<organism evidence="1 2">
    <name type="scientific">Aquimarina algicola</name>
    <dbReference type="NCBI Taxonomy" id="2589995"/>
    <lineage>
        <taxon>Bacteria</taxon>
        <taxon>Pseudomonadati</taxon>
        <taxon>Bacteroidota</taxon>
        <taxon>Flavobacteriia</taxon>
        <taxon>Flavobacteriales</taxon>
        <taxon>Flavobacteriaceae</taxon>
        <taxon>Aquimarina</taxon>
    </lineage>
</organism>